<keyword evidence="2" id="KW-0472">Membrane</keyword>
<organism evidence="4 5">
    <name type="scientific">Allosphingosinicella deserti</name>
    <dbReference type="NCBI Taxonomy" id="2116704"/>
    <lineage>
        <taxon>Bacteria</taxon>
        <taxon>Pseudomonadati</taxon>
        <taxon>Pseudomonadota</taxon>
        <taxon>Alphaproteobacteria</taxon>
        <taxon>Sphingomonadales</taxon>
        <taxon>Sphingomonadaceae</taxon>
        <taxon>Allosphingosinicella</taxon>
    </lineage>
</organism>
<evidence type="ECO:0000256" key="2">
    <source>
        <dbReference type="SAM" id="Phobius"/>
    </source>
</evidence>
<feature type="compositionally biased region" description="Low complexity" evidence="1">
    <location>
        <begin position="200"/>
        <end position="212"/>
    </location>
</feature>
<name>A0A2P7QR79_9SPHN</name>
<keyword evidence="5" id="KW-1185">Reference proteome</keyword>
<feature type="transmembrane region" description="Helical" evidence="2">
    <location>
        <begin position="57"/>
        <end position="78"/>
    </location>
</feature>
<accession>A0A2P7QR79</accession>
<proteinExistence type="predicted"/>
<gene>
    <name evidence="4" type="ORF">C7I55_09040</name>
</gene>
<dbReference type="Proteomes" id="UP000241167">
    <property type="component" value="Unassembled WGS sequence"/>
</dbReference>
<keyword evidence="2" id="KW-0812">Transmembrane</keyword>
<dbReference type="AlphaFoldDB" id="A0A2P7QR79"/>
<protein>
    <recommendedName>
        <fullName evidence="3">Zinc-ribbon domain-containing protein</fullName>
    </recommendedName>
</protein>
<dbReference type="OrthoDB" id="7594841at2"/>
<dbReference type="RefSeq" id="WP_106512624.1">
    <property type="nucleotide sequence ID" value="NZ_PXYI01000003.1"/>
</dbReference>
<evidence type="ECO:0000313" key="5">
    <source>
        <dbReference type="Proteomes" id="UP000241167"/>
    </source>
</evidence>
<dbReference type="InterPro" id="IPR024422">
    <property type="entry name" value="Protein_unknown_function_OB"/>
</dbReference>
<reference evidence="4 5" key="1">
    <citation type="submission" date="2018-03" db="EMBL/GenBank/DDBJ databases">
        <title>The draft genome of Sphingosinicella sp. GL-C-18.</title>
        <authorList>
            <person name="Liu L."/>
            <person name="Li L."/>
            <person name="Liang L."/>
            <person name="Zhang X."/>
            <person name="Wang T."/>
        </authorList>
    </citation>
    <scope>NUCLEOTIDE SEQUENCE [LARGE SCALE GENOMIC DNA]</scope>
    <source>
        <strain evidence="4 5">GL-C-18</strain>
    </source>
</reference>
<feature type="domain" description="Zinc-ribbon" evidence="3">
    <location>
        <begin position="8"/>
        <end position="30"/>
    </location>
</feature>
<evidence type="ECO:0000313" key="4">
    <source>
        <dbReference type="EMBL" id="PSJ40472.1"/>
    </source>
</evidence>
<evidence type="ECO:0000256" key="1">
    <source>
        <dbReference type="SAM" id="MobiDB-lite"/>
    </source>
</evidence>
<evidence type="ECO:0000259" key="3">
    <source>
        <dbReference type="Pfam" id="PF13240"/>
    </source>
</evidence>
<sequence>MGETRELHCPECAAEVPAYREFCPKCGAPIHRSRRERLSAQPSARSEEELKRNRRKVLVIGAAILLAMGIAGKVSWVGGSIEHEREDRPRGPAVVQAQQLFEAYRDDARAADKLYRRREMVVTGQFVRIAPDGRGDPDLRLATSDPQAPLGIDLIRASHEQATQLRPGQTITVSCERVDRTGDERWLRNCAIQTVKEGESAAPVPASVPAPATQADRNSG</sequence>
<dbReference type="Pfam" id="PF12869">
    <property type="entry name" value="tRNA_anti-like"/>
    <property type="match status" value="1"/>
</dbReference>
<dbReference type="EMBL" id="PXYI01000003">
    <property type="protein sequence ID" value="PSJ40472.1"/>
    <property type="molecule type" value="Genomic_DNA"/>
</dbReference>
<dbReference type="InterPro" id="IPR026870">
    <property type="entry name" value="Zinc_ribbon_dom"/>
</dbReference>
<comment type="caution">
    <text evidence="4">The sequence shown here is derived from an EMBL/GenBank/DDBJ whole genome shotgun (WGS) entry which is preliminary data.</text>
</comment>
<feature type="region of interest" description="Disordered" evidence="1">
    <location>
        <begin position="197"/>
        <end position="220"/>
    </location>
</feature>
<dbReference type="Pfam" id="PF13240">
    <property type="entry name" value="Zn_Ribbon_1"/>
    <property type="match status" value="1"/>
</dbReference>
<keyword evidence="2" id="KW-1133">Transmembrane helix</keyword>